<proteinExistence type="predicted"/>
<dbReference type="EMBL" id="LXQA010367863">
    <property type="protein sequence ID" value="MCI47140.1"/>
    <property type="molecule type" value="Genomic_DNA"/>
</dbReference>
<dbReference type="SUPFAM" id="SSF56672">
    <property type="entry name" value="DNA/RNA polymerases"/>
    <property type="match status" value="1"/>
</dbReference>
<dbReference type="InterPro" id="IPR043128">
    <property type="entry name" value="Rev_trsase/Diguanyl_cyclase"/>
</dbReference>
<evidence type="ECO:0000313" key="2">
    <source>
        <dbReference type="Proteomes" id="UP000265520"/>
    </source>
</evidence>
<dbReference type="InterPro" id="IPR051320">
    <property type="entry name" value="Viral_Replic_Matur_Polypro"/>
</dbReference>
<organism evidence="1 2">
    <name type="scientific">Trifolium medium</name>
    <dbReference type="NCBI Taxonomy" id="97028"/>
    <lineage>
        <taxon>Eukaryota</taxon>
        <taxon>Viridiplantae</taxon>
        <taxon>Streptophyta</taxon>
        <taxon>Embryophyta</taxon>
        <taxon>Tracheophyta</taxon>
        <taxon>Spermatophyta</taxon>
        <taxon>Magnoliopsida</taxon>
        <taxon>eudicotyledons</taxon>
        <taxon>Gunneridae</taxon>
        <taxon>Pentapetalae</taxon>
        <taxon>rosids</taxon>
        <taxon>fabids</taxon>
        <taxon>Fabales</taxon>
        <taxon>Fabaceae</taxon>
        <taxon>Papilionoideae</taxon>
        <taxon>50 kb inversion clade</taxon>
        <taxon>NPAAA clade</taxon>
        <taxon>Hologalegina</taxon>
        <taxon>IRL clade</taxon>
        <taxon>Trifolieae</taxon>
        <taxon>Trifolium</taxon>
    </lineage>
</organism>
<protein>
    <recommendedName>
        <fullName evidence="3">Reverse transcriptase/retrotransposon-derived protein RNase H-like domain-containing protein</fullName>
    </recommendedName>
</protein>
<accession>A0A392SGP7</accession>
<dbReference type="PANTHER" id="PTHR33064:SF37">
    <property type="entry name" value="RIBONUCLEASE H"/>
    <property type="match status" value="1"/>
</dbReference>
<sequence>IEANPDKCRAFFEFPTPDSKKSIQSLNSLTALSRFVAKSAQHALPLFKLLRKESTFEWKKECEDALQHLKRALSEPLVLTRPREGVTAVWQVDQSVVE</sequence>
<dbReference type="Proteomes" id="UP000265520">
    <property type="component" value="Unassembled WGS sequence"/>
</dbReference>
<keyword evidence="2" id="KW-1185">Reference proteome</keyword>
<reference evidence="1 2" key="1">
    <citation type="journal article" date="2018" name="Front. Plant Sci.">
        <title>Red Clover (Trifolium pratense) and Zigzag Clover (T. medium) - A Picture of Genomic Similarities and Differences.</title>
        <authorList>
            <person name="Dluhosova J."/>
            <person name="Istvanek J."/>
            <person name="Nedelnik J."/>
            <person name="Repkova J."/>
        </authorList>
    </citation>
    <scope>NUCLEOTIDE SEQUENCE [LARGE SCALE GENOMIC DNA]</scope>
    <source>
        <strain evidence="2">cv. 10/8</strain>
        <tissue evidence="1">Leaf</tissue>
    </source>
</reference>
<evidence type="ECO:0008006" key="3">
    <source>
        <dbReference type="Google" id="ProtNLM"/>
    </source>
</evidence>
<name>A0A392SGP7_9FABA</name>
<dbReference type="InterPro" id="IPR043502">
    <property type="entry name" value="DNA/RNA_pol_sf"/>
</dbReference>
<feature type="non-terminal residue" evidence="1">
    <location>
        <position position="1"/>
    </location>
</feature>
<evidence type="ECO:0000313" key="1">
    <source>
        <dbReference type="EMBL" id="MCI47140.1"/>
    </source>
</evidence>
<dbReference type="Gene3D" id="3.30.70.270">
    <property type="match status" value="1"/>
</dbReference>
<dbReference type="AlphaFoldDB" id="A0A392SGP7"/>
<comment type="caution">
    <text evidence="1">The sequence shown here is derived from an EMBL/GenBank/DDBJ whole genome shotgun (WGS) entry which is preliminary data.</text>
</comment>
<dbReference type="PANTHER" id="PTHR33064">
    <property type="entry name" value="POL PROTEIN"/>
    <property type="match status" value="1"/>
</dbReference>